<proteinExistence type="predicted"/>
<protein>
    <submittedName>
        <fullName evidence="1">Uncharacterized protein</fullName>
    </submittedName>
</protein>
<name>J9G5C5_9ZZZZ</name>
<gene>
    <name evidence="1" type="ORF">EVA_14870</name>
</gene>
<dbReference type="EMBL" id="AMCI01004975">
    <property type="protein sequence ID" value="EJW97022.1"/>
    <property type="molecule type" value="Genomic_DNA"/>
</dbReference>
<reference evidence="1" key="1">
    <citation type="journal article" date="2012" name="PLoS ONE">
        <title>Gene sets for utilization of primary and secondary nutrition supplies in the distal gut of endangered iberian lynx.</title>
        <authorList>
            <person name="Alcaide M."/>
            <person name="Messina E."/>
            <person name="Richter M."/>
            <person name="Bargiela R."/>
            <person name="Peplies J."/>
            <person name="Huws S.A."/>
            <person name="Newbold C.J."/>
            <person name="Golyshin P.N."/>
            <person name="Simon M.A."/>
            <person name="Lopez G."/>
            <person name="Yakimov M.M."/>
            <person name="Ferrer M."/>
        </authorList>
    </citation>
    <scope>NUCLEOTIDE SEQUENCE</scope>
</reference>
<sequence length="46" mass="5193">RPAIFIHKHDSRKVDATLAASVIHSSEIGIRDLERSLDNNNINVRL</sequence>
<organism evidence="1">
    <name type="scientific">gut metagenome</name>
    <dbReference type="NCBI Taxonomy" id="749906"/>
    <lineage>
        <taxon>unclassified sequences</taxon>
        <taxon>metagenomes</taxon>
        <taxon>organismal metagenomes</taxon>
    </lineage>
</organism>
<accession>J9G5C5</accession>
<feature type="non-terminal residue" evidence="1">
    <location>
        <position position="1"/>
    </location>
</feature>
<evidence type="ECO:0000313" key="1">
    <source>
        <dbReference type="EMBL" id="EJW97022.1"/>
    </source>
</evidence>
<comment type="caution">
    <text evidence="1">The sequence shown here is derived from an EMBL/GenBank/DDBJ whole genome shotgun (WGS) entry which is preliminary data.</text>
</comment>
<dbReference type="AlphaFoldDB" id="J9G5C5"/>